<protein>
    <submittedName>
        <fullName evidence="2">Uncharacterized protein</fullName>
    </submittedName>
</protein>
<evidence type="ECO:0000313" key="3">
    <source>
        <dbReference type="Proteomes" id="UP000078272"/>
    </source>
</evidence>
<keyword evidence="4" id="KW-1185">Reference proteome</keyword>
<dbReference type="Proteomes" id="UP000078272">
    <property type="component" value="Unassembled WGS sequence"/>
</dbReference>
<reference evidence="3 4" key="1">
    <citation type="journal article" date="2016" name="Front. Microbiol.">
        <title>Genomic Resource of Rice Seed Associated Bacteria.</title>
        <authorList>
            <person name="Midha S."/>
            <person name="Bansal K."/>
            <person name="Sharma S."/>
            <person name="Kumar N."/>
            <person name="Patil P.P."/>
            <person name="Chaudhry V."/>
            <person name="Patil P.B."/>
        </authorList>
    </citation>
    <scope>NUCLEOTIDE SEQUENCE [LARGE SCALE GENOMIC DNA]</scope>
    <source>
        <strain evidence="1 3">NS226</strain>
        <strain evidence="2 4">NS365</strain>
    </source>
</reference>
<dbReference type="Proteomes" id="UP000078529">
    <property type="component" value="Unassembled WGS sequence"/>
</dbReference>
<gene>
    <name evidence="1" type="ORF">NS226_16975</name>
    <name evidence="2" type="ORF">NS365_00550</name>
</gene>
<evidence type="ECO:0000313" key="1">
    <source>
        <dbReference type="EMBL" id="KTQ88907.1"/>
    </source>
</evidence>
<dbReference type="eggNOG" id="ENOG50315ES">
    <property type="taxonomic scope" value="Bacteria"/>
</dbReference>
<evidence type="ECO:0000313" key="2">
    <source>
        <dbReference type="EMBL" id="KTR08471.1"/>
    </source>
</evidence>
<evidence type="ECO:0000313" key="4">
    <source>
        <dbReference type="Proteomes" id="UP000078529"/>
    </source>
</evidence>
<organism evidence="2 4">
    <name type="scientific">Aureimonas ureilytica</name>
    <dbReference type="NCBI Taxonomy" id="401562"/>
    <lineage>
        <taxon>Bacteria</taxon>
        <taxon>Pseudomonadati</taxon>
        <taxon>Pseudomonadota</taxon>
        <taxon>Alphaproteobacteria</taxon>
        <taxon>Hyphomicrobiales</taxon>
        <taxon>Aurantimonadaceae</taxon>
        <taxon>Aureimonas</taxon>
    </lineage>
</organism>
<comment type="caution">
    <text evidence="2">The sequence shown here is derived from an EMBL/GenBank/DDBJ whole genome shotgun (WGS) entry which is preliminary data.</text>
</comment>
<accession>A0A147DBC6</accession>
<dbReference type="PATRIC" id="fig|401562.3.peg.3322"/>
<dbReference type="EMBL" id="LDQA01000001">
    <property type="protein sequence ID" value="KTR08471.1"/>
    <property type="molecule type" value="Genomic_DNA"/>
</dbReference>
<dbReference type="RefSeq" id="WP_058598323.1">
    <property type="nucleotide sequence ID" value="NZ_LDPZ01000040.1"/>
</dbReference>
<name>A0A147DBC6_9HYPH</name>
<dbReference type="AlphaFoldDB" id="A0A147DBC6"/>
<dbReference type="EMBL" id="LDPZ01000040">
    <property type="protein sequence ID" value="KTQ88907.1"/>
    <property type="molecule type" value="Genomic_DNA"/>
</dbReference>
<proteinExistence type="predicted"/>
<dbReference type="STRING" id="401562.NS365_00550"/>
<sequence>MTQPAKEDGGNRFFVQQIEQSAEGSRVSSSVEITEIADVKGAVVGYRADPPAEGQESNLTLFFDILPLDGEVTDTYELFIAPNTPYRFGPASN</sequence>
<dbReference type="OrthoDB" id="7907870at2"/>